<dbReference type="Proteomes" id="UP000178859">
    <property type="component" value="Unassembled WGS sequence"/>
</dbReference>
<dbReference type="AlphaFoldDB" id="A0A1F5MHG4"/>
<evidence type="ECO:0000256" key="2">
    <source>
        <dbReference type="RuleBase" id="RU364082"/>
    </source>
</evidence>
<keyword evidence="2" id="KW-0560">Oxidoreductase</keyword>
<evidence type="ECO:0000256" key="1">
    <source>
        <dbReference type="ARBA" id="ARBA00010944"/>
    </source>
</evidence>
<dbReference type="PANTHER" id="PTHR10491">
    <property type="entry name" value="DTDP-4-DEHYDRORHAMNOSE REDUCTASE"/>
    <property type="match status" value="1"/>
</dbReference>
<dbReference type="InterPro" id="IPR005913">
    <property type="entry name" value="dTDP_dehydrorham_reduct"/>
</dbReference>
<keyword evidence="2" id="KW-0521">NADP</keyword>
<protein>
    <recommendedName>
        <fullName evidence="2">dTDP-4-dehydrorhamnose reductase</fullName>
        <ecNumber evidence="2">1.1.1.133</ecNumber>
    </recommendedName>
</protein>
<dbReference type="Pfam" id="PF04321">
    <property type="entry name" value="RmlD_sub_bind"/>
    <property type="match status" value="1"/>
</dbReference>
<evidence type="ECO:0000313" key="5">
    <source>
        <dbReference type="Proteomes" id="UP000178859"/>
    </source>
</evidence>
<dbReference type="Gene3D" id="3.90.25.10">
    <property type="entry name" value="UDP-galactose 4-epimerase, domain 1"/>
    <property type="match status" value="1"/>
</dbReference>
<dbReference type="GO" id="GO:0008831">
    <property type="term" value="F:dTDP-4-dehydrorhamnose reductase activity"/>
    <property type="evidence" value="ECO:0007669"/>
    <property type="project" value="UniProtKB-EC"/>
</dbReference>
<dbReference type="CDD" id="cd05254">
    <property type="entry name" value="dTDP_HR_like_SDR_e"/>
    <property type="match status" value="1"/>
</dbReference>
<dbReference type="InterPro" id="IPR029903">
    <property type="entry name" value="RmlD-like-bd"/>
</dbReference>
<accession>A0A1F5MHG4</accession>
<dbReference type="EMBL" id="MFDT01000034">
    <property type="protein sequence ID" value="OGE64821.1"/>
    <property type="molecule type" value="Genomic_DNA"/>
</dbReference>
<dbReference type="InterPro" id="IPR036291">
    <property type="entry name" value="NAD(P)-bd_dom_sf"/>
</dbReference>
<dbReference type="SUPFAM" id="SSF51735">
    <property type="entry name" value="NAD(P)-binding Rossmann-fold domains"/>
    <property type="match status" value="1"/>
</dbReference>
<dbReference type="Gene3D" id="3.40.50.720">
    <property type="entry name" value="NAD(P)-binding Rossmann-like Domain"/>
    <property type="match status" value="1"/>
</dbReference>
<dbReference type="PANTHER" id="PTHR10491:SF4">
    <property type="entry name" value="METHIONINE ADENOSYLTRANSFERASE 2 SUBUNIT BETA"/>
    <property type="match status" value="1"/>
</dbReference>
<gene>
    <name evidence="4" type="ORF">A3I48_00880</name>
</gene>
<evidence type="ECO:0000313" key="4">
    <source>
        <dbReference type="EMBL" id="OGE64821.1"/>
    </source>
</evidence>
<evidence type="ECO:0000259" key="3">
    <source>
        <dbReference type="Pfam" id="PF04321"/>
    </source>
</evidence>
<sequence>MLKILIFGGSGLVGSRIRELLGAKYQIIAPSHLQADVVDKKQIKQIIKSSKPDYIIYAAGLVSVDEAEQYPKLAYLLNVQSPVFIAKLAASIGAPVLYFSTDAVFDGSKSKQPYVEDDKTNPLSEYGKSKLLGEQLVMNASEMNCIARIIMVYSPKLSKRKRFVHIALEALKKGEKFYGVLDQLVNPVYVDDIVMAVDLLIKSKSHGIYHLGARDYVTNYEFVKKLAKNFNLNESLVKGISFEEFFKGRALRTKYCWLDTSKFRGKFGDNILHSNDEGIRLFKKNLTLLSTPQKYQ</sequence>
<comment type="function">
    <text evidence="2">Catalyzes the reduction of dTDP-6-deoxy-L-lyxo-4-hexulose to yield dTDP-L-rhamnose.</text>
</comment>
<reference evidence="4 5" key="1">
    <citation type="journal article" date="2016" name="Nat. Commun.">
        <title>Thousands of microbial genomes shed light on interconnected biogeochemical processes in an aquifer system.</title>
        <authorList>
            <person name="Anantharaman K."/>
            <person name="Brown C.T."/>
            <person name="Hug L.A."/>
            <person name="Sharon I."/>
            <person name="Castelle C.J."/>
            <person name="Probst A.J."/>
            <person name="Thomas B.C."/>
            <person name="Singh A."/>
            <person name="Wilkins M.J."/>
            <person name="Karaoz U."/>
            <person name="Brodie E.L."/>
            <person name="Williams K.H."/>
            <person name="Hubbard S.S."/>
            <person name="Banfield J.F."/>
        </authorList>
    </citation>
    <scope>NUCLEOTIDE SEQUENCE [LARGE SCALE GENOMIC DNA]</scope>
</reference>
<name>A0A1F5MHG4_9BACT</name>
<dbReference type="EC" id="1.1.1.133" evidence="2"/>
<feature type="domain" description="RmlD-like substrate binding" evidence="3">
    <location>
        <begin position="3"/>
        <end position="271"/>
    </location>
</feature>
<proteinExistence type="inferred from homology"/>
<dbReference type="UniPathway" id="UPA00124"/>
<comment type="similarity">
    <text evidence="1 2">Belongs to the dTDP-4-dehydrorhamnose reductase family.</text>
</comment>
<organism evidence="4 5">
    <name type="scientific">Candidatus Daviesbacteria bacterium RIFCSPLOWO2_02_FULL_36_7</name>
    <dbReference type="NCBI Taxonomy" id="1797792"/>
    <lineage>
        <taxon>Bacteria</taxon>
        <taxon>Candidatus Daviesiibacteriota</taxon>
    </lineage>
</organism>
<comment type="pathway">
    <text evidence="2">Carbohydrate biosynthesis; dTDP-L-rhamnose biosynthesis.</text>
</comment>
<comment type="caution">
    <text evidence="4">The sequence shown here is derived from an EMBL/GenBank/DDBJ whole genome shotgun (WGS) entry which is preliminary data.</text>
</comment>
<dbReference type="GO" id="GO:0019305">
    <property type="term" value="P:dTDP-rhamnose biosynthetic process"/>
    <property type="evidence" value="ECO:0007669"/>
    <property type="project" value="UniProtKB-UniPathway"/>
</dbReference>